<protein>
    <recommendedName>
        <fullName evidence="2">EF-hand domain-containing protein</fullName>
    </recommendedName>
</protein>
<keyword evidence="1" id="KW-0732">Signal</keyword>
<dbReference type="GO" id="GO:0005509">
    <property type="term" value="F:calcium ion binding"/>
    <property type="evidence" value="ECO:0007669"/>
    <property type="project" value="InterPro"/>
</dbReference>
<feature type="chain" id="PRO_5014996834" description="EF-hand domain-containing protein" evidence="1">
    <location>
        <begin position="22"/>
        <end position="148"/>
    </location>
</feature>
<organism evidence="3 4">
    <name type="scientific">Phyllobacterium zundukense</name>
    <dbReference type="NCBI Taxonomy" id="1867719"/>
    <lineage>
        <taxon>Bacteria</taxon>
        <taxon>Pseudomonadati</taxon>
        <taxon>Pseudomonadota</taxon>
        <taxon>Alphaproteobacteria</taxon>
        <taxon>Hyphomicrobiales</taxon>
        <taxon>Phyllobacteriaceae</taxon>
        <taxon>Phyllobacterium</taxon>
    </lineage>
</organism>
<evidence type="ECO:0000313" key="4">
    <source>
        <dbReference type="Proteomes" id="UP000232163"/>
    </source>
</evidence>
<keyword evidence="4" id="KW-1185">Reference proteome</keyword>
<dbReference type="RefSeq" id="WP_099998018.1">
    <property type="nucleotide sequence ID" value="NZ_CP017940.1"/>
</dbReference>
<proteinExistence type="predicted"/>
<accession>A0A2N9VQA7</accession>
<feature type="signal peptide" evidence="1">
    <location>
        <begin position="1"/>
        <end position="21"/>
    </location>
</feature>
<dbReference type="InterPro" id="IPR002048">
    <property type="entry name" value="EF_hand_dom"/>
</dbReference>
<gene>
    <name evidence="3" type="ORF">B5P45_27380</name>
</gene>
<reference evidence="3 4" key="1">
    <citation type="journal article" date="2017" name="Int J Environ Stud">
        <title>Does the Miocene-Pliocene relict legume Oxytropis triphylla form nitrogen-fixing nodules with a combination of bacterial strains?</title>
        <authorList>
            <person name="Safronova V."/>
            <person name="Belimov A."/>
            <person name="Sazanova A."/>
            <person name="Kuznetsova I."/>
            <person name="Popova J."/>
            <person name="Andronov E."/>
            <person name="Verkhozina A."/>
            <person name="Tikhonovich I."/>
        </authorList>
    </citation>
    <scope>NUCLEOTIDE SEQUENCE [LARGE SCALE GENOMIC DNA]</scope>
    <source>
        <strain evidence="3 4">Tri-38</strain>
    </source>
</reference>
<evidence type="ECO:0000313" key="3">
    <source>
        <dbReference type="EMBL" id="PIO41675.1"/>
    </source>
</evidence>
<name>A0A2N9VQA7_9HYPH</name>
<comment type="caution">
    <text evidence="3">The sequence shown here is derived from an EMBL/GenBank/DDBJ whole genome shotgun (WGS) entry which is preliminary data.</text>
</comment>
<feature type="domain" description="EF-hand" evidence="2">
    <location>
        <begin position="106"/>
        <end position="132"/>
    </location>
</feature>
<sequence>MKHSHQLLVMFAFVVALTGAAFDLADAMPRSPTLHQQIIVKAKDRMGFPPPDPAGTVSTPLTRESVQAEMDAELKAKFDEATKHSNQMLTEKGAVDAGWGFLADHFAEIDRDRDGYLRFEEVSVFMDARSPLQKATAKSGGKPVQIVE</sequence>
<evidence type="ECO:0000256" key="1">
    <source>
        <dbReference type="SAM" id="SignalP"/>
    </source>
</evidence>
<dbReference type="OrthoDB" id="8117074at2"/>
<dbReference type="Proteomes" id="UP000232163">
    <property type="component" value="Unassembled WGS sequence"/>
</dbReference>
<dbReference type="SUPFAM" id="SSF47473">
    <property type="entry name" value="EF-hand"/>
    <property type="match status" value="1"/>
</dbReference>
<dbReference type="PROSITE" id="PS50222">
    <property type="entry name" value="EF_HAND_2"/>
    <property type="match status" value="1"/>
</dbReference>
<dbReference type="InterPro" id="IPR011992">
    <property type="entry name" value="EF-hand-dom_pair"/>
</dbReference>
<dbReference type="EMBL" id="MZMT01000058">
    <property type="protein sequence ID" value="PIO41675.1"/>
    <property type="molecule type" value="Genomic_DNA"/>
</dbReference>
<dbReference type="KEGG" id="pht:BLM14_02940"/>
<evidence type="ECO:0000259" key="2">
    <source>
        <dbReference type="PROSITE" id="PS50222"/>
    </source>
</evidence>
<dbReference type="AlphaFoldDB" id="A0A2N9VQA7"/>